<feature type="DNA-binding region" description="H-T-H motif" evidence="4">
    <location>
        <begin position="34"/>
        <end position="53"/>
    </location>
</feature>
<evidence type="ECO:0000256" key="1">
    <source>
        <dbReference type="ARBA" id="ARBA00023015"/>
    </source>
</evidence>
<keyword evidence="2 4" id="KW-0238">DNA-binding</keyword>
<evidence type="ECO:0000256" key="4">
    <source>
        <dbReference type="PROSITE-ProRule" id="PRU00335"/>
    </source>
</evidence>
<dbReference type="SUPFAM" id="SSF46689">
    <property type="entry name" value="Homeodomain-like"/>
    <property type="match status" value="1"/>
</dbReference>
<organism evidence="6 7">
    <name type="scientific">Mariprofundus erugo</name>
    <dbReference type="NCBI Taxonomy" id="2528639"/>
    <lineage>
        <taxon>Bacteria</taxon>
        <taxon>Pseudomonadati</taxon>
        <taxon>Pseudomonadota</taxon>
        <taxon>Candidatius Mariprofundia</taxon>
        <taxon>Mariprofundales</taxon>
        <taxon>Mariprofundaceae</taxon>
        <taxon>Mariprofundus</taxon>
    </lineage>
</organism>
<dbReference type="Pfam" id="PF00440">
    <property type="entry name" value="TetR_N"/>
    <property type="match status" value="1"/>
</dbReference>
<feature type="domain" description="HTH tetR-type" evidence="5">
    <location>
        <begin position="11"/>
        <end position="71"/>
    </location>
</feature>
<reference evidence="6 7" key="1">
    <citation type="journal article" date="2019" name="Appl. Environ. Microbiol.">
        <title>Environmental Evidence and Genomic Insight of Iron-oxidizing Bacteria Preference Towards More Corrosion Resistant Stainless Steel at Higher Salinities.</title>
        <authorList>
            <person name="Garrison C.E."/>
            <person name="Price K.A."/>
            <person name="Field E.K."/>
        </authorList>
    </citation>
    <scope>NUCLEOTIDE SEQUENCE [LARGE SCALE GENOMIC DNA]</scope>
    <source>
        <strain evidence="6 7">P3</strain>
    </source>
</reference>
<dbReference type="InterPro" id="IPR050109">
    <property type="entry name" value="HTH-type_TetR-like_transc_reg"/>
</dbReference>
<dbReference type="InterPro" id="IPR036271">
    <property type="entry name" value="Tet_transcr_reg_TetR-rel_C_sf"/>
</dbReference>
<dbReference type="GO" id="GO:0000976">
    <property type="term" value="F:transcription cis-regulatory region binding"/>
    <property type="evidence" value="ECO:0007669"/>
    <property type="project" value="TreeGrafter"/>
</dbReference>
<dbReference type="PANTHER" id="PTHR30055">
    <property type="entry name" value="HTH-TYPE TRANSCRIPTIONAL REGULATOR RUTR"/>
    <property type="match status" value="1"/>
</dbReference>
<proteinExistence type="predicted"/>
<dbReference type="PROSITE" id="PS50977">
    <property type="entry name" value="HTH_TETR_2"/>
    <property type="match status" value="1"/>
</dbReference>
<dbReference type="InterPro" id="IPR009057">
    <property type="entry name" value="Homeodomain-like_sf"/>
</dbReference>
<keyword evidence="1" id="KW-0805">Transcription regulation</keyword>
<evidence type="ECO:0000313" key="6">
    <source>
        <dbReference type="EMBL" id="TLS65472.1"/>
    </source>
</evidence>
<accession>A0A5R9GNC4</accession>
<dbReference type="SUPFAM" id="SSF48498">
    <property type="entry name" value="Tetracyclin repressor-like, C-terminal domain"/>
    <property type="match status" value="1"/>
</dbReference>
<keyword evidence="7" id="KW-1185">Reference proteome</keyword>
<evidence type="ECO:0000259" key="5">
    <source>
        <dbReference type="PROSITE" id="PS50977"/>
    </source>
</evidence>
<dbReference type="PANTHER" id="PTHR30055:SF234">
    <property type="entry name" value="HTH-TYPE TRANSCRIPTIONAL REGULATOR BETI"/>
    <property type="match status" value="1"/>
</dbReference>
<name>A0A5R9GNC4_9PROT</name>
<dbReference type="Pfam" id="PF16925">
    <property type="entry name" value="TetR_C_13"/>
    <property type="match status" value="1"/>
</dbReference>
<evidence type="ECO:0000256" key="3">
    <source>
        <dbReference type="ARBA" id="ARBA00023163"/>
    </source>
</evidence>
<dbReference type="Gene3D" id="1.10.357.10">
    <property type="entry name" value="Tetracycline Repressor, domain 2"/>
    <property type="match status" value="1"/>
</dbReference>
<sequence length="202" mass="22135">MMNKPKNLPADERRNVTVEAVVELAGEKDPYEITTAAIASHMNLTQGAIFRHFASKDAIWQSVMDWVANKLLTRVDKAAQGTSSPLDAIEAMFMANIAFVAEHPGAPRLMMAELQRSGDTVPKRMVRSIIKRYSERITALCEKGMETGEIAPDTDCEAVAALYIGMVQGLVIRSLIANDTGQLLNEAPGVFSLFRRGLEARA</sequence>
<gene>
    <name evidence="6" type="ORF">FEF65_12980</name>
</gene>
<dbReference type="InterPro" id="IPR001647">
    <property type="entry name" value="HTH_TetR"/>
</dbReference>
<evidence type="ECO:0000256" key="2">
    <source>
        <dbReference type="ARBA" id="ARBA00023125"/>
    </source>
</evidence>
<dbReference type="AlphaFoldDB" id="A0A5R9GNC4"/>
<dbReference type="EMBL" id="VBRY01000017">
    <property type="protein sequence ID" value="TLS65472.1"/>
    <property type="molecule type" value="Genomic_DNA"/>
</dbReference>
<dbReference type="Proteomes" id="UP000306585">
    <property type="component" value="Unassembled WGS sequence"/>
</dbReference>
<dbReference type="GO" id="GO:0003700">
    <property type="term" value="F:DNA-binding transcription factor activity"/>
    <property type="evidence" value="ECO:0007669"/>
    <property type="project" value="TreeGrafter"/>
</dbReference>
<dbReference type="InterPro" id="IPR011075">
    <property type="entry name" value="TetR_C"/>
</dbReference>
<protein>
    <submittedName>
        <fullName evidence="6">TetR/AcrR family transcriptional regulator</fullName>
    </submittedName>
</protein>
<keyword evidence="3" id="KW-0804">Transcription</keyword>
<comment type="caution">
    <text evidence="6">The sequence shown here is derived from an EMBL/GenBank/DDBJ whole genome shotgun (WGS) entry which is preliminary data.</text>
</comment>
<evidence type="ECO:0000313" key="7">
    <source>
        <dbReference type="Proteomes" id="UP000306585"/>
    </source>
</evidence>